<dbReference type="PANTHER" id="PTHR34825">
    <property type="entry name" value="CONSERVED PROTEIN, WITH A WEAK D-GALACTARATE DEHYDRATASE/ALTRONATE HYDROLASE DOMAIN"/>
    <property type="match status" value="1"/>
</dbReference>
<gene>
    <name evidence="2" type="ORF">SAMN04487884_1168</name>
</gene>
<proteinExistence type="predicted"/>
<dbReference type="PANTHER" id="PTHR34825:SF1">
    <property type="entry name" value="AAA-ATPASE-LIKE DOMAIN-CONTAINING PROTEIN"/>
    <property type="match status" value="1"/>
</dbReference>
<reference evidence="2 3" key="1">
    <citation type="submission" date="2016-10" db="EMBL/GenBank/DDBJ databases">
        <authorList>
            <person name="de Groot N.N."/>
        </authorList>
    </citation>
    <scope>NUCLEOTIDE SEQUENCE [LARGE SCALE GENOMIC DNA]</scope>
    <source>
        <strain evidence="2 3">AR40</strain>
    </source>
</reference>
<sequence length="525" mass="60997">MTSRKLPIGIQSFEKIIANNYIYIDKTRYIYDLVHSGSQFFLSRPRRFGKSLLLSTLKEYWKGNKELFSGLQIDKLEQGNSDAWQRYPVFYFDFNGQNYQNKNALENILDEHLTGWEKEYGCNDYDSKTLEERFRDLLKKAYTINGLRSVVLVDEYDKPLLETENKPELEEHNKAVFKGFFGSLKGMDDYLQFVFVTGVTKFSKVSIFSDLNQLNDISMDTDYNEICGMTEREIIDNFSYELKKLEDKIGISNEACLEKLKHSYDGYHFSSEGAGIYNPYSVLCALQKGKFGYYWFETGTPSFLVSKLKQMDFDVAQFSNLKLYATEKRLSDYRGDNPDIVPLLYQTGYLTLKKYDSQAEYYALGFPNDEVKYGFLDSLLPEYTPAVNTVTGKDIISILQYVKNGDIDKIRDAFIALFAGITYTSSDVPYEHYFQTVIYLVFTLLGQYVKCEVHSYTGRADCVTETDRFVYIFEFKKDSTAKEALEQIQNQNYAKPYISDKRKVLKIGVNFDSESKELTEWIVEQ</sequence>
<evidence type="ECO:0000259" key="1">
    <source>
        <dbReference type="Pfam" id="PF09820"/>
    </source>
</evidence>
<protein>
    <submittedName>
        <fullName evidence="2">PD-(D/E)XK nuclease superfamily protein</fullName>
    </submittedName>
</protein>
<dbReference type="RefSeq" id="WP_074756721.1">
    <property type="nucleotide sequence ID" value="NZ_FOGJ01000016.1"/>
</dbReference>
<dbReference type="OrthoDB" id="1050390at2"/>
<dbReference type="EMBL" id="FOGJ01000016">
    <property type="protein sequence ID" value="SES00383.1"/>
    <property type="molecule type" value="Genomic_DNA"/>
</dbReference>
<feature type="domain" description="AAA-ATPase-like" evidence="1">
    <location>
        <begin position="7"/>
        <end position="208"/>
    </location>
</feature>
<dbReference type="Pfam" id="PF08011">
    <property type="entry name" value="PDDEXK_9"/>
    <property type="match status" value="1"/>
</dbReference>
<name>A0A1H9TUD7_BUTFI</name>
<dbReference type="InterPro" id="IPR018631">
    <property type="entry name" value="AAA-ATPase-like_dom"/>
</dbReference>
<dbReference type="InterPro" id="IPR027417">
    <property type="entry name" value="P-loop_NTPase"/>
</dbReference>
<evidence type="ECO:0000313" key="3">
    <source>
        <dbReference type="Proteomes" id="UP000182584"/>
    </source>
</evidence>
<organism evidence="2 3">
    <name type="scientific">Butyrivibrio fibrisolvens</name>
    <dbReference type="NCBI Taxonomy" id="831"/>
    <lineage>
        <taxon>Bacteria</taxon>
        <taxon>Bacillati</taxon>
        <taxon>Bacillota</taxon>
        <taxon>Clostridia</taxon>
        <taxon>Lachnospirales</taxon>
        <taxon>Lachnospiraceae</taxon>
        <taxon>Butyrivibrio</taxon>
    </lineage>
</organism>
<dbReference type="Pfam" id="PF09820">
    <property type="entry name" value="AAA-ATPase_like"/>
    <property type="match status" value="1"/>
</dbReference>
<dbReference type="Proteomes" id="UP000182584">
    <property type="component" value="Unassembled WGS sequence"/>
</dbReference>
<dbReference type="AlphaFoldDB" id="A0A1H9TUD7"/>
<evidence type="ECO:0000313" key="2">
    <source>
        <dbReference type="EMBL" id="SES00383.1"/>
    </source>
</evidence>
<dbReference type="InterPro" id="IPR012547">
    <property type="entry name" value="PDDEXK_9"/>
</dbReference>
<accession>A0A1H9TUD7</accession>
<dbReference type="SUPFAM" id="SSF52540">
    <property type="entry name" value="P-loop containing nucleoside triphosphate hydrolases"/>
    <property type="match status" value="1"/>
</dbReference>